<dbReference type="EMBL" id="HBHQ01008705">
    <property type="protein sequence ID" value="CAD9814025.1"/>
    <property type="molecule type" value="Transcribed_RNA"/>
</dbReference>
<reference evidence="1" key="1">
    <citation type="submission" date="2021-01" db="EMBL/GenBank/DDBJ databases">
        <authorList>
            <person name="Corre E."/>
            <person name="Pelletier E."/>
            <person name="Niang G."/>
            <person name="Scheremetjew M."/>
            <person name="Finn R."/>
            <person name="Kale V."/>
            <person name="Holt S."/>
            <person name="Cochrane G."/>
            <person name="Meng A."/>
            <person name="Brown T."/>
            <person name="Cohen L."/>
        </authorList>
    </citation>
    <scope>NUCLEOTIDE SEQUENCE</scope>
    <source>
        <strain evidence="1">CCMP2084</strain>
    </source>
</reference>
<evidence type="ECO:0000313" key="1">
    <source>
        <dbReference type="EMBL" id="CAD9814025.1"/>
    </source>
</evidence>
<sequence>MGVDTGRNLTSKNKGILPPPWNVYSCLQPPCPAVYTHGGHYRTSCQDQRIHATSPYSDPEKEQCDSCLYTGMATCAGLCLYSFKIALLDEPTPTIRHQRVLMAFGTAWAVAGVYRAYLG</sequence>
<organism evidence="1">
    <name type="scientific">Attheya septentrionalis</name>
    <dbReference type="NCBI Taxonomy" id="420275"/>
    <lineage>
        <taxon>Eukaryota</taxon>
        <taxon>Sar</taxon>
        <taxon>Stramenopiles</taxon>
        <taxon>Ochrophyta</taxon>
        <taxon>Bacillariophyta</taxon>
        <taxon>Coscinodiscophyceae</taxon>
        <taxon>Chaetocerotophycidae</taxon>
        <taxon>Chaetocerotales</taxon>
        <taxon>Attheyaceae</taxon>
        <taxon>Attheya</taxon>
    </lineage>
</organism>
<dbReference type="AlphaFoldDB" id="A0A6T7GDW5"/>
<dbReference type="EMBL" id="HBHQ01008706">
    <property type="protein sequence ID" value="CAD9814026.1"/>
    <property type="molecule type" value="Transcribed_RNA"/>
</dbReference>
<evidence type="ECO:0000313" key="2">
    <source>
        <dbReference type="EMBL" id="CAD9814026.1"/>
    </source>
</evidence>
<proteinExistence type="predicted"/>
<protein>
    <submittedName>
        <fullName evidence="1">Uncharacterized protein</fullName>
    </submittedName>
</protein>
<name>A0A6T7GDW5_9STRA</name>
<accession>A0A6T7GDW5</accession>
<gene>
    <name evidence="1" type="ORF">ASEP1449_LOCUS5850</name>
    <name evidence="2" type="ORF">ASEP1449_LOCUS5851</name>
</gene>